<keyword evidence="3 7" id="KW-0813">Transport</keyword>
<proteinExistence type="inferred from homology"/>
<accession>A0A9W4NIV7</accession>
<dbReference type="PANTHER" id="PTHR48022">
    <property type="entry name" value="PLASTIDIC GLUCOSE TRANSPORTER 4"/>
    <property type="match status" value="1"/>
</dbReference>
<feature type="transmembrane region" description="Helical" evidence="9">
    <location>
        <begin position="416"/>
        <end position="436"/>
    </location>
</feature>
<dbReference type="FunFam" id="1.20.1250.20:FF:000078">
    <property type="entry name" value="MFS maltose transporter, putative"/>
    <property type="match status" value="1"/>
</dbReference>
<evidence type="ECO:0000256" key="8">
    <source>
        <dbReference type="SAM" id="MobiDB-lite"/>
    </source>
</evidence>
<evidence type="ECO:0000256" key="1">
    <source>
        <dbReference type="ARBA" id="ARBA00004141"/>
    </source>
</evidence>
<dbReference type="InterPro" id="IPR020846">
    <property type="entry name" value="MFS_dom"/>
</dbReference>
<feature type="region of interest" description="Disordered" evidence="8">
    <location>
        <begin position="9"/>
        <end position="31"/>
    </location>
</feature>
<dbReference type="EMBL" id="CAJVPD010000228">
    <property type="protein sequence ID" value="CAG8372706.1"/>
    <property type="molecule type" value="Genomic_DNA"/>
</dbReference>
<feature type="transmembrane region" description="Helical" evidence="9">
    <location>
        <begin position="486"/>
        <end position="502"/>
    </location>
</feature>
<evidence type="ECO:0000256" key="5">
    <source>
        <dbReference type="ARBA" id="ARBA00022989"/>
    </source>
</evidence>
<dbReference type="GO" id="GO:0005351">
    <property type="term" value="F:carbohydrate:proton symporter activity"/>
    <property type="evidence" value="ECO:0007669"/>
    <property type="project" value="TreeGrafter"/>
</dbReference>
<dbReference type="NCBIfam" id="TIGR00879">
    <property type="entry name" value="SP"/>
    <property type="match status" value="1"/>
</dbReference>
<dbReference type="PROSITE" id="PS50850">
    <property type="entry name" value="MFS"/>
    <property type="match status" value="1"/>
</dbReference>
<evidence type="ECO:0000313" key="12">
    <source>
        <dbReference type="Proteomes" id="UP001152592"/>
    </source>
</evidence>
<dbReference type="PANTHER" id="PTHR48022:SF83">
    <property type="entry name" value="MAJOR FACILITATOR SUPERFAMILY (MFS) PROFILE DOMAIN-CONTAINING PROTEIN"/>
    <property type="match status" value="1"/>
</dbReference>
<evidence type="ECO:0000256" key="6">
    <source>
        <dbReference type="ARBA" id="ARBA00023136"/>
    </source>
</evidence>
<comment type="subcellular location">
    <subcellularLocation>
        <location evidence="1">Membrane</location>
        <topology evidence="1">Multi-pass membrane protein</topology>
    </subcellularLocation>
</comment>
<keyword evidence="4 9" id="KW-0812">Transmembrane</keyword>
<feature type="transmembrane region" description="Helical" evidence="9">
    <location>
        <begin position="113"/>
        <end position="133"/>
    </location>
</feature>
<reference evidence="11" key="1">
    <citation type="submission" date="2021-07" db="EMBL/GenBank/DDBJ databases">
        <authorList>
            <person name="Branca A.L. A."/>
        </authorList>
    </citation>
    <scope>NUCLEOTIDE SEQUENCE</scope>
</reference>
<dbReference type="OrthoDB" id="10261637at2759"/>
<feature type="transmembrane region" description="Helical" evidence="9">
    <location>
        <begin position="56"/>
        <end position="73"/>
    </location>
</feature>
<evidence type="ECO:0000313" key="11">
    <source>
        <dbReference type="EMBL" id="CAG8372706.1"/>
    </source>
</evidence>
<evidence type="ECO:0000259" key="10">
    <source>
        <dbReference type="PROSITE" id="PS50850"/>
    </source>
</evidence>
<feature type="transmembrane region" description="Helical" evidence="9">
    <location>
        <begin position="230"/>
        <end position="253"/>
    </location>
</feature>
<feature type="transmembrane region" description="Helical" evidence="9">
    <location>
        <begin position="358"/>
        <end position="377"/>
    </location>
</feature>
<feature type="transmembrane region" description="Helical" evidence="9">
    <location>
        <begin position="201"/>
        <end position="224"/>
    </location>
</feature>
<feature type="transmembrane region" description="Helical" evidence="9">
    <location>
        <begin position="384"/>
        <end position="404"/>
    </location>
</feature>
<dbReference type="GO" id="GO:0016020">
    <property type="term" value="C:membrane"/>
    <property type="evidence" value="ECO:0007669"/>
    <property type="project" value="UniProtKB-SubCell"/>
</dbReference>
<dbReference type="InterPro" id="IPR050360">
    <property type="entry name" value="MFS_Sugar_Transporters"/>
</dbReference>
<feature type="transmembrane region" description="Helical" evidence="9">
    <location>
        <begin position="322"/>
        <end position="346"/>
    </location>
</feature>
<gene>
    <name evidence="11" type="ORF">PSALAMII_LOCUS4817</name>
</gene>
<dbReference type="Pfam" id="PF00083">
    <property type="entry name" value="Sugar_tr"/>
    <property type="match status" value="1"/>
</dbReference>
<feature type="transmembrane region" description="Helical" evidence="9">
    <location>
        <begin position="167"/>
        <end position="189"/>
    </location>
</feature>
<organism evidence="11 12">
    <name type="scientific">Penicillium salamii</name>
    <dbReference type="NCBI Taxonomy" id="1612424"/>
    <lineage>
        <taxon>Eukaryota</taxon>
        <taxon>Fungi</taxon>
        <taxon>Dikarya</taxon>
        <taxon>Ascomycota</taxon>
        <taxon>Pezizomycotina</taxon>
        <taxon>Eurotiomycetes</taxon>
        <taxon>Eurotiomycetidae</taxon>
        <taxon>Eurotiales</taxon>
        <taxon>Aspergillaceae</taxon>
        <taxon>Penicillium</taxon>
    </lineage>
</organism>
<sequence>MVGRAVLLGNNGQKERPISQGHQPTAGDKAPNRFAADARKANANEHALNVRQALKAYPWALFWTLACSMSIIMEGYDNTLITSFFGFPTFKHQFGQYFPGKERWEIPGPWQSALSSGPVAGSIIGAFLNGFIIHRHGFRFTFILGLIMMIGFIFVSFFGRTVGVQTVGQFLCGQVVPWGMFATIGPAYASEICPMAFRPYLTAYINVCFAIGQFISAGVIQSLVDRTDQWSYRIAFGLQWIWPAPLLCIAWFMPESPWWLVQNGQYEEAERSVKRLMADFEKPKAAQVVAMIVHTNDIEQEIQSGSSYLDCFRGTDLSRTEIACVVFAGQILCGAPLAFSATYFFLQAGMSTENSYKIGLGGTAIAFLGTVASWLLIARFGRRTIYLVGMSFMSVCLLLIGLLALPGWKQGIANTQSALCIVWLLIFSLSAGPIGWTVPAEVSSTRLRAETICLARNSYYICQILANIIQPYMLNPTEWDWHGKTGFFWFGFAALTCLWAFFRMVETKGRTYEELDLAFAAKIPTRHFAAYETSSSHKSPDRLHGHNA</sequence>
<dbReference type="Proteomes" id="UP001152592">
    <property type="component" value="Unassembled WGS sequence"/>
</dbReference>
<comment type="similarity">
    <text evidence="2 7">Belongs to the major facilitator superfamily. Sugar transporter (TC 2.A.1.1) family.</text>
</comment>
<keyword evidence="5 9" id="KW-1133">Transmembrane helix</keyword>
<evidence type="ECO:0000256" key="2">
    <source>
        <dbReference type="ARBA" id="ARBA00010992"/>
    </source>
</evidence>
<comment type="caution">
    <text evidence="11">The sequence shown here is derived from an EMBL/GenBank/DDBJ whole genome shotgun (WGS) entry which is preliminary data.</text>
</comment>
<keyword evidence="6 9" id="KW-0472">Membrane</keyword>
<dbReference type="InterPro" id="IPR005828">
    <property type="entry name" value="MFS_sugar_transport-like"/>
</dbReference>
<feature type="transmembrane region" description="Helical" evidence="9">
    <location>
        <begin position="140"/>
        <end position="161"/>
    </location>
</feature>
<feature type="transmembrane region" description="Helical" evidence="9">
    <location>
        <begin position="457"/>
        <end position="474"/>
    </location>
</feature>
<dbReference type="SUPFAM" id="SSF103473">
    <property type="entry name" value="MFS general substrate transporter"/>
    <property type="match status" value="1"/>
</dbReference>
<feature type="domain" description="Major facilitator superfamily (MFS) profile" evidence="10">
    <location>
        <begin position="63"/>
        <end position="508"/>
    </location>
</feature>
<evidence type="ECO:0000256" key="4">
    <source>
        <dbReference type="ARBA" id="ARBA00022692"/>
    </source>
</evidence>
<evidence type="ECO:0000256" key="9">
    <source>
        <dbReference type="SAM" id="Phobius"/>
    </source>
</evidence>
<dbReference type="InterPro" id="IPR003663">
    <property type="entry name" value="Sugar/inositol_transpt"/>
</dbReference>
<dbReference type="AlphaFoldDB" id="A0A9W4NIV7"/>
<dbReference type="InterPro" id="IPR036259">
    <property type="entry name" value="MFS_trans_sf"/>
</dbReference>
<name>A0A9W4NIV7_9EURO</name>
<evidence type="ECO:0000256" key="3">
    <source>
        <dbReference type="ARBA" id="ARBA00022448"/>
    </source>
</evidence>
<dbReference type="Gene3D" id="1.20.1250.20">
    <property type="entry name" value="MFS general substrate transporter like domains"/>
    <property type="match status" value="1"/>
</dbReference>
<evidence type="ECO:0000256" key="7">
    <source>
        <dbReference type="RuleBase" id="RU003346"/>
    </source>
</evidence>
<protein>
    <recommendedName>
        <fullName evidence="10">Major facilitator superfamily (MFS) profile domain-containing protein</fullName>
    </recommendedName>
</protein>